<dbReference type="OrthoDB" id="648493at2"/>
<organism evidence="2 3">
    <name type="scientific">Sphingorhabdus contaminans</name>
    <dbReference type="NCBI Taxonomy" id="1343899"/>
    <lineage>
        <taxon>Bacteria</taxon>
        <taxon>Pseudomonadati</taxon>
        <taxon>Pseudomonadota</taxon>
        <taxon>Alphaproteobacteria</taxon>
        <taxon>Sphingomonadales</taxon>
        <taxon>Sphingomonadaceae</taxon>
        <taxon>Sphingorhabdus</taxon>
    </lineage>
</organism>
<feature type="transmembrane region" description="Helical" evidence="1">
    <location>
        <begin position="134"/>
        <end position="151"/>
    </location>
</feature>
<dbReference type="Proteomes" id="UP000320160">
    <property type="component" value="Unassembled WGS sequence"/>
</dbReference>
<keyword evidence="1" id="KW-1133">Transmembrane helix</keyword>
<keyword evidence="1" id="KW-0812">Transmembrane</keyword>
<dbReference type="AlphaFoldDB" id="A0A553WBC9"/>
<evidence type="ECO:0000313" key="3">
    <source>
        <dbReference type="Proteomes" id="UP000320160"/>
    </source>
</evidence>
<dbReference type="RefSeq" id="WP_143777211.1">
    <property type="nucleotide sequence ID" value="NZ_VKKU01000002.1"/>
</dbReference>
<feature type="transmembrane region" description="Helical" evidence="1">
    <location>
        <begin position="106"/>
        <end position="122"/>
    </location>
</feature>
<feature type="transmembrane region" description="Helical" evidence="1">
    <location>
        <begin position="196"/>
        <end position="215"/>
    </location>
</feature>
<evidence type="ECO:0000313" key="2">
    <source>
        <dbReference type="EMBL" id="TSB01991.1"/>
    </source>
</evidence>
<feature type="transmembrane region" description="Helical" evidence="1">
    <location>
        <begin position="38"/>
        <end position="59"/>
    </location>
</feature>
<feature type="transmembrane region" description="Helical" evidence="1">
    <location>
        <begin position="71"/>
        <end position="94"/>
    </location>
</feature>
<keyword evidence="1" id="KW-0472">Membrane</keyword>
<dbReference type="EMBL" id="VKKU01000002">
    <property type="protein sequence ID" value="TSB01991.1"/>
    <property type="molecule type" value="Genomic_DNA"/>
</dbReference>
<gene>
    <name evidence="2" type="ORF">FOM92_12675</name>
</gene>
<protein>
    <submittedName>
        <fullName evidence="2">Uncharacterized protein</fullName>
    </submittedName>
</protein>
<evidence type="ECO:0000256" key="1">
    <source>
        <dbReference type="SAM" id="Phobius"/>
    </source>
</evidence>
<feature type="transmembrane region" description="Helical" evidence="1">
    <location>
        <begin position="171"/>
        <end position="189"/>
    </location>
</feature>
<keyword evidence="3" id="KW-1185">Reference proteome</keyword>
<comment type="caution">
    <text evidence="2">The sequence shown here is derived from an EMBL/GenBank/DDBJ whole genome shotgun (WGS) entry which is preliminary data.</text>
</comment>
<reference evidence="2 3" key="1">
    <citation type="submission" date="2019-07" db="EMBL/GenBank/DDBJ databases">
        <authorList>
            <person name="Park M."/>
        </authorList>
    </citation>
    <scope>NUCLEOTIDE SEQUENCE [LARGE SCALE GENOMIC DNA]</scope>
    <source>
        <strain evidence="2 3">KCTC32445</strain>
    </source>
</reference>
<accession>A0A553WBC9</accession>
<sequence>MQRYYFPVVTLLLLLFTLVGFSDNLFTNTGQPSNSDPKFIIHGLLCGAWMLLLFVQANLVRVRNIGLHQKLGMAGIVIALGVTLSTIWVFIMVWKGWAAMSPEVKANRILLPSFSIFIALAYLQRRRPDRHRRLILTGTFFMMEPVLARCYDPVVVPMMVGWSEPQIEAAFLPWLFTLWIGLFLSLLLYDWTTMKRLHPVSIVALLWFGLIWFTVTSV</sequence>
<proteinExistence type="predicted"/>
<name>A0A553WBC9_9SPHN</name>